<dbReference type="Proteomes" id="UP001595897">
    <property type="component" value="Unassembled WGS sequence"/>
</dbReference>
<evidence type="ECO:0000259" key="1">
    <source>
        <dbReference type="Pfam" id="PF07866"/>
    </source>
</evidence>
<evidence type="ECO:0000313" key="3">
    <source>
        <dbReference type="Proteomes" id="UP001595897"/>
    </source>
</evidence>
<dbReference type="InterPro" id="IPR037135">
    <property type="entry name" value="DUF1653-like_dom_sf"/>
</dbReference>
<reference evidence="3" key="1">
    <citation type="journal article" date="2019" name="Int. J. Syst. Evol. Microbiol.">
        <title>The Global Catalogue of Microorganisms (GCM) 10K type strain sequencing project: providing services to taxonomists for standard genome sequencing and annotation.</title>
        <authorList>
            <consortium name="The Broad Institute Genomics Platform"/>
            <consortium name="The Broad Institute Genome Sequencing Center for Infectious Disease"/>
            <person name="Wu L."/>
            <person name="Ma J."/>
        </authorList>
    </citation>
    <scope>NUCLEOTIDE SEQUENCE [LARGE SCALE GENOMIC DNA]</scope>
    <source>
        <strain evidence="3">KACC 12507</strain>
    </source>
</reference>
<dbReference type="InterPro" id="IPR023387">
    <property type="entry name" value="DUF1653-like_dom"/>
</dbReference>
<evidence type="ECO:0000313" key="2">
    <source>
        <dbReference type="EMBL" id="MFC4701682.1"/>
    </source>
</evidence>
<keyword evidence="3" id="KW-1185">Reference proteome</keyword>
<dbReference type="EMBL" id="JBHSGU010000019">
    <property type="protein sequence ID" value="MFC4701682.1"/>
    <property type="molecule type" value="Genomic_DNA"/>
</dbReference>
<accession>A0ABV9LYL8</accession>
<proteinExistence type="predicted"/>
<protein>
    <submittedName>
        <fullName evidence="2">DUF1653 domain-containing protein</fullName>
    </submittedName>
</protein>
<dbReference type="RefSeq" id="WP_382410389.1">
    <property type="nucleotide sequence ID" value="NZ_JBHSGU010000019.1"/>
</dbReference>
<dbReference type="Pfam" id="PF07866">
    <property type="entry name" value="DUF1653"/>
    <property type="match status" value="1"/>
</dbReference>
<feature type="domain" description="DUF1653" evidence="1">
    <location>
        <begin position="6"/>
        <end position="72"/>
    </location>
</feature>
<sequence length="74" mass="8805">MSIKKGKYQHYKGQFYELIDIVRHSETEEELVLYKPLYKSDSGKASNLWVRPKTMFFEQVNINGIMRPRFAYVG</sequence>
<dbReference type="Gene3D" id="2.30.30.320">
    <property type="entry name" value="DUF1653-like domain"/>
    <property type="match status" value="1"/>
</dbReference>
<name>A0ABV9LYL8_9ALTE</name>
<organism evidence="2 3">
    <name type="scientific">Glaciecola siphonariae</name>
    <dbReference type="NCBI Taxonomy" id="521012"/>
    <lineage>
        <taxon>Bacteria</taxon>
        <taxon>Pseudomonadati</taxon>
        <taxon>Pseudomonadota</taxon>
        <taxon>Gammaproteobacteria</taxon>
        <taxon>Alteromonadales</taxon>
        <taxon>Alteromonadaceae</taxon>
        <taxon>Glaciecola</taxon>
    </lineage>
</organism>
<comment type="caution">
    <text evidence="2">The sequence shown here is derived from an EMBL/GenBank/DDBJ whole genome shotgun (WGS) entry which is preliminary data.</text>
</comment>
<gene>
    <name evidence="2" type="ORF">ACFO4O_16115</name>
</gene>